<evidence type="ECO:0000313" key="3">
    <source>
        <dbReference type="Proteomes" id="UP000239899"/>
    </source>
</evidence>
<keyword evidence="3" id="KW-1185">Reference proteome</keyword>
<feature type="region of interest" description="Disordered" evidence="1">
    <location>
        <begin position="90"/>
        <end position="116"/>
    </location>
</feature>
<proteinExistence type="predicted"/>
<organism evidence="2 3">
    <name type="scientific">Chlorella sorokiniana</name>
    <name type="common">Freshwater green alga</name>
    <dbReference type="NCBI Taxonomy" id="3076"/>
    <lineage>
        <taxon>Eukaryota</taxon>
        <taxon>Viridiplantae</taxon>
        <taxon>Chlorophyta</taxon>
        <taxon>core chlorophytes</taxon>
        <taxon>Trebouxiophyceae</taxon>
        <taxon>Chlorellales</taxon>
        <taxon>Chlorellaceae</taxon>
        <taxon>Chlorella clade</taxon>
        <taxon>Chlorella</taxon>
    </lineage>
</organism>
<dbReference type="PANTHER" id="PTHR47417:SF1">
    <property type="entry name" value="SMR DOMAIN-CONTAINING PROTEIN YPL199C"/>
    <property type="match status" value="1"/>
</dbReference>
<dbReference type="Proteomes" id="UP000239899">
    <property type="component" value="Unassembled WGS sequence"/>
</dbReference>
<dbReference type="PANTHER" id="PTHR47417">
    <property type="entry name" value="SMR DOMAIN-CONTAINING PROTEIN YPL199C"/>
    <property type="match status" value="1"/>
</dbReference>
<name>A0A2P6TU91_CHLSO</name>
<gene>
    <name evidence="2" type="ORF">C2E21_3519</name>
</gene>
<dbReference type="Gene3D" id="3.30.1370.110">
    <property type="match status" value="1"/>
</dbReference>
<dbReference type="AlphaFoldDB" id="A0A2P6TU91"/>
<dbReference type="InterPro" id="IPR036063">
    <property type="entry name" value="Smr_dom_sf"/>
</dbReference>
<reference evidence="2 3" key="1">
    <citation type="journal article" date="2018" name="Plant J.">
        <title>Genome sequences of Chlorella sorokiniana UTEX 1602 and Micractinium conductrix SAG 241.80: implications to maltose excretion by a green alga.</title>
        <authorList>
            <person name="Arriola M.B."/>
            <person name="Velmurugan N."/>
            <person name="Zhang Y."/>
            <person name="Plunkett M.H."/>
            <person name="Hondzo H."/>
            <person name="Barney B.M."/>
        </authorList>
    </citation>
    <scope>NUCLEOTIDE SEQUENCE [LARGE SCALE GENOMIC DNA]</scope>
    <source>
        <strain evidence="3">UTEX 1602</strain>
    </source>
</reference>
<feature type="compositionally biased region" description="Basic and acidic residues" evidence="1">
    <location>
        <begin position="103"/>
        <end position="114"/>
    </location>
</feature>
<sequence>MPIPLGRPANVADSPSPAGWHSLGTTDDETEAFNYRAATKAAMLTPTTVHAAVDAPATPDSSAADLAELMAAMGIDDSAVAARAAQVASSGCTSPVGSPPASEGREERAAREAARQANDNAFVASRQIIGDMKEQANKAFQMAIDARRKGRLAEAIQFEQEAAAWKAQAAAYRQQAARDAFRRNNGANVNNMADVNLHQLAVPAAMNIVQPTVGVALAAARTGAYSLVTVAFISGWGKHSPTGDSKILAAIQDLLSNMGIDWEMENPGKIRALFPADAY</sequence>
<dbReference type="InterPro" id="IPR053020">
    <property type="entry name" value="Smr_domain_protein"/>
</dbReference>
<dbReference type="OrthoDB" id="3231855at2759"/>
<accession>A0A2P6TU91</accession>
<dbReference type="SUPFAM" id="SSF160443">
    <property type="entry name" value="SMR domain-like"/>
    <property type="match status" value="1"/>
</dbReference>
<protein>
    <submittedName>
        <fullName evidence="2">Nuclear WD PRL1</fullName>
    </submittedName>
</protein>
<evidence type="ECO:0000256" key="1">
    <source>
        <dbReference type="SAM" id="MobiDB-lite"/>
    </source>
</evidence>
<dbReference type="EMBL" id="LHPG02000006">
    <property type="protein sequence ID" value="PRW57635.1"/>
    <property type="molecule type" value="Genomic_DNA"/>
</dbReference>
<comment type="caution">
    <text evidence="2">The sequence shown here is derived from an EMBL/GenBank/DDBJ whole genome shotgun (WGS) entry which is preliminary data.</text>
</comment>
<feature type="region of interest" description="Disordered" evidence="1">
    <location>
        <begin position="1"/>
        <end position="25"/>
    </location>
</feature>
<evidence type="ECO:0000313" key="2">
    <source>
        <dbReference type="EMBL" id="PRW57635.1"/>
    </source>
</evidence>